<protein>
    <recommendedName>
        <fullName evidence="1">MOSC domain-containing protein</fullName>
    </recommendedName>
</protein>
<dbReference type="SUPFAM" id="SSF141673">
    <property type="entry name" value="MOSC N-terminal domain-like"/>
    <property type="match status" value="1"/>
</dbReference>
<evidence type="ECO:0000313" key="3">
    <source>
        <dbReference type="Proteomes" id="UP000030669"/>
    </source>
</evidence>
<name>S7QL40_GLOTA</name>
<dbReference type="RefSeq" id="XP_007860483.1">
    <property type="nucleotide sequence ID" value="XM_007862292.1"/>
</dbReference>
<dbReference type="GO" id="GO:0003824">
    <property type="term" value="F:catalytic activity"/>
    <property type="evidence" value="ECO:0007669"/>
    <property type="project" value="InterPro"/>
</dbReference>
<dbReference type="AlphaFoldDB" id="S7QL40"/>
<dbReference type="eggNOG" id="KOG2362">
    <property type="taxonomic scope" value="Eukaryota"/>
</dbReference>
<dbReference type="OrthoDB" id="17255at2759"/>
<feature type="domain" description="MOSC" evidence="1">
    <location>
        <begin position="162"/>
        <end position="346"/>
    </location>
</feature>
<dbReference type="InterPro" id="IPR011037">
    <property type="entry name" value="Pyrv_Knase-like_insert_dom_sf"/>
</dbReference>
<dbReference type="PROSITE" id="PS51340">
    <property type="entry name" value="MOSC"/>
    <property type="match status" value="1"/>
</dbReference>
<dbReference type="STRING" id="670483.S7QL40"/>
<reference evidence="2 3" key="1">
    <citation type="journal article" date="2012" name="Science">
        <title>The Paleozoic origin of enzymatic lignin decomposition reconstructed from 31 fungal genomes.</title>
        <authorList>
            <person name="Floudas D."/>
            <person name="Binder M."/>
            <person name="Riley R."/>
            <person name="Barry K."/>
            <person name="Blanchette R.A."/>
            <person name="Henrissat B."/>
            <person name="Martinez A.T."/>
            <person name="Otillar R."/>
            <person name="Spatafora J.W."/>
            <person name="Yadav J.S."/>
            <person name="Aerts A."/>
            <person name="Benoit I."/>
            <person name="Boyd A."/>
            <person name="Carlson A."/>
            <person name="Copeland A."/>
            <person name="Coutinho P.M."/>
            <person name="de Vries R.P."/>
            <person name="Ferreira P."/>
            <person name="Findley K."/>
            <person name="Foster B."/>
            <person name="Gaskell J."/>
            <person name="Glotzer D."/>
            <person name="Gorecki P."/>
            <person name="Heitman J."/>
            <person name="Hesse C."/>
            <person name="Hori C."/>
            <person name="Igarashi K."/>
            <person name="Jurgens J.A."/>
            <person name="Kallen N."/>
            <person name="Kersten P."/>
            <person name="Kohler A."/>
            <person name="Kuees U."/>
            <person name="Kumar T.K.A."/>
            <person name="Kuo A."/>
            <person name="LaButti K."/>
            <person name="Larrondo L.F."/>
            <person name="Lindquist E."/>
            <person name="Ling A."/>
            <person name="Lombard V."/>
            <person name="Lucas S."/>
            <person name="Lundell T."/>
            <person name="Martin R."/>
            <person name="McLaughlin D.J."/>
            <person name="Morgenstern I."/>
            <person name="Morin E."/>
            <person name="Murat C."/>
            <person name="Nagy L.G."/>
            <person name="Nolan M."/>
            <person name="Ohm R.A."/>
            <person name="Patyshakuliyeva A."/>
            <person name="Rokas A."/>
            <person name="Ruiz-Duenas F.J."/>
            <person name="Sabat G."/>
            <person name="Salamov A."/>
            <person name="Samejima M."/>
            <person name="Schmutz J."/>
            <person name="Slot J.C."/>
            <person name="St John F."/>
            <person name="Stenlid J."/>
            <person name="Sun H."/>
            <person name="Sun S."/>
            <person name="Syed K."/>
            <person name="Tsang A."/>
            <person name="Wiebenga A."/>
            <person name="Young D."/>
            <person name="Pisabarro A."/>
            <person name="Eastwood D.C."/>
            <person name="Martin F."/>
            <person name="Cullen D."/>
            <person name="Grigoriev I.V."/>
            <person name="Hibbett D.S."/>
        </authorList>
    </citation>
    <scope>NUCLEOTIDE SEQUENCE [LARGE SCALE GENOMIC DNA]</scope>
    <source>
        <strain evidence="2 3">ATCC 11539</strain>
    </source>
</reference>
<dbReference type="PANTHER" id="PTHR14237">
    <property type="entry name" value="MOLYBDOPTERIN COFACTOR SULFURASE MOSC"/>
    <property type="match status" value="1"/>
</dbReference>
<dbReference type="InterPro" id="IPR005302">
    <property type="entry name" value="MoCF_Sase_C"/>
</dbReference>
<dbReference type="EMBL" id="KB469296">
    <property type="protein sequence ID" value="EPQ59983.1"/>
    <property type="molecule type" value="Genomic_DNA"/>
</dbReference>
<dbReference type="PANTHER" id="PTHR14237:SF19">
    <property type="entry name" value="MITOCHONDRIAL AMIDOXIME REDUCING COMPONENT 1"/>
    <property type="match status" value="1"/>
</dbReference>
<evidence type="ECO:0000259" key="1">
    <source>
        <dbReference type="PROSITE" id="PS51340"/>
    </source>
</evidence>
<keyword evidence="3" id="KW-1185">Reference proteome</keyword>
<organism evidence="2 3">
    <name type="scientific">Gloeophyllum trabeum (strain ATCC 11539 / FP-39264 / Madison 617)</name>
    <name type="common">Brown rot fungus</name>
    <dbReference type="NCBI Taxonomy" id="670483"/>
    <lineage>
        <taxon>Eukaryota</taxon>
        <taxon>Fungi</taxon>
        <taxon>Dikarya</taxon>
        <taxon>Basidiomycota</taxon>
        <taxon>Agaricomycotina</taxon>
        <taxon>Agaricomycetes</taxon>
        <taxon>Gloeophyllales</taxon>
        <taxon>Gloeophyllaceae</taxon>
        <taxon>Gloeophyllum</taxon>
    </lineage>
</organism>
<dbReference type="Proteomes" id="UP000030669">
    <property type="component" value="Unassembled WGS sequence"/>
</dbReference>
<proteinExistence type="predicted"/>
<dbReference type="OMA" id="ARQYPQM"/>
<dbReference type="KEGG" id="gtr:GLOTRDRAFT_134762"/>
<gene>
    <name evidence="2" type="ORF">GLOTRDRAFT_134762</name>
</gene>
<dbReference type="SUPFAM" id="SSF50800">
    <property type="entry name" value="PK beta-barrel domain-like"/>
    <property type="match status" value="1"/>
</dbReference>
<dbReference type="Pfam" id="PF03473">
    <property type="entry name" value="MOSC"/>
    <property type="match status" value="1"/>
</dbReference>
<dbReference type="GO" id="GO:0030151">
    <property type="term" value="F:molybdenum ion binding"/>
    <property type="evidence" value="ECO:0007669"/>
    <property type="project" value="InterPro"/>
</dbReference>
<dbReference type="GO" id="GO:0030170">
    <property type="term" value="F:pyridoxal phosphate binding"/>
    <property type="evidence" value="ECO:0007669"/>
    <property type="project" value="InterPro"/>
</dbReference>
<accession>S7QL40</accession>
<dbReference type="Pfam" id="PF03476">
    <property type="entry name" value="MOSC_N"/>
    <property type="match status" value="1"/>
</dbReference>
<dbReference type="InterPro" id="IPR005303">
    <property type="entry name" value="MOCOS_middle"/>
</dbReference>
<dbReference type="GeneID" id="19303164"/>
<evidence type="ECO:0000313" key="2">
    <source>
        <dbReference type="EMBL" id="EPQ59983.1"/>
    </source>
</evidence>
<sequence>MLSSLVEYASSWTGQNTDSDGAAEGTKEIGPMKVSQLFIHPIKSCRGTSVQQARFTSEGLEYDRKWAIIDAETRKVLTARDIPEMVLITPTIEPDPSSPDGGSLTISFPPSSDCAAFSTPLNPSPDMLERWAVLHGLKIWSHTTDGCLVPAPASDVLSAYTKRRVQLVYKGPAPRACDPTRAFPALQATVRYQDGYPLLLVSEEGLEEVGKVIGEWAGKEEGVKMGVGEKWREGKVGVERFRPNIVLKGSGVPFIEDALQEISLLPSKANQNPTAAPISLVAKCPRCLLPNVDPEDGTRDKAVPFKVLMKFRTGLDPENMRSPCFGCNGVPRGDGVVCVGDDVAVTKWLEE</sequence>
<dbReference type="HOGENOM" id="CLU_028286_1_0_1"/>